<keyword evidence="5" id="KW-1185">Reference proteome</keyword>
<sequence length="588" mass="63128">MPVSFRNLAVISLCATSPAFADLLGPRYLPPVDLTSDKSTVSAAWKNITSTFEKFLDEKNANATGGIPGIRNMTFSAGMFALNDPSASKHQFHFSSPALQLTNGTRKVDGDSLYRAASITKVLTVLTGLLNLKITDWERPLTEIFPALGEFAKERPGKDDPVNTIQWENITPNTLASQISGLPTNLLASELAIIFMENDINGFERGYPAVDMNSSILSDAIPALIAQAGGITIDNFIPTIEARQPNFEPWTSPLYSNNGFILLTAVLQNITAKALPVLSQESIFDPLKMSSSYYNQVPESESKRSVRIFDVEWAAKPNILSGSGGLVTTLNDLAKFGTAVLNSTLLPKHETRRWMKPITHTASFQYSMGRPWEILRYTHTSGAVTDLYTKAGDSGTASSFLVLIPDYNVGFTILGASADENKNAIVGKIGDVISNALLPALEAQATKETVANFAGTYVSTVEGLNSSVVLCHNDTEGAAPGLLIKSLISNGTAFKFDLYYSPGARLTPSVLSDKTGKVGFRVSTAADAPSIDKSKALFSGGGSSDFLIGDAQSYGGASLSHWSAQVDKDGKATTLSLAWLRLTLKRKE</sequence>
<organism evidence="4 5">
    <name type="scientific">Periconia macrospinosa</name>
    <dbReference type="NCBI Taxonomy" id="97972"/>
    <lineage>
        <taxon>Eukaryota</taxon>
        <taxon>Fungi</taxon>
        <taxon>Dikarya</taxon>
        <taxon>Ascomycota</taxon>
        <taxon>Pezizomycotina</taxon>
        <taxon>Dothideomycetes</taxon>
        <taxon>Pleosporomycetidae</taxon>
        <taxon>Pleosporales</taxon>
        <taxon>Massarineae</taxon>
        <taxon>Periconiaceae</taxon>
        <taxon>Periconia</taxon>
    </lineage>
</organism>
<dbReference type="PANTHER" id="PTHR22935:SF97">
    <property type="entry name" value="BETA-LACTAMASE-RELATED DOMAIN-CONTAINING PROTEIN"/>
    <property type="match status" value="1"/>
</dbReference>
<dbReference type="OrthoDB" id="10250282at2759"/>
<dbReference type="Pfam" id="PF00144">
    <property type="entry name" value="Beta-lactamase"/>
    <property type="match status" value="1"/>
</dbReference>
<dbReference type="InterPro" id="IPR058664">
    <property type="entry name" value="ARB_00930-like_C"/>
</dbReference>
<dbReference type="PANTHER" id="PTHR22935">
    <property type="entry name" value="PENICILLIN-BINDING PROTEIN"/>
    <property type="match status" value="1"/>
</dbReference>
<dbReference type="SUPFAM" id="SSF56601">
    <property type="entry name" value="beta-lactamase/transpeptidase-like"/>
    <property type="match status" value="1"/>
</dbReference>
<accession>A0A2V1E4H2</accession>
<dbReference type="InterPro" id="IPR012338">
    <property type="entry name" value="Beta-lactam/transpept-like"/>
</dbReference>
<evidence type="ECO:0000313" key="5">
    <source>
        <dbReference type="Proteomes" id="UP000244855"/>
    </source>
</evidence>
<dbReference type="EMBL" id="KZ805320">
    <property type="protein sequence ID" value="PVI04564.1"/>
    <property type="molecule type" value="Genomic_DNA"/>
</dbReference>
<dbReference type="InterPro" id="IPR001466">
    <property type="entry name" value="Beta-lactam-related"/>
</dbReference>
<proteinExistence type="predicted"/>
<dbReference type="STRING" id="97972.A0A2V1E4H2"/>
<evidence type="ECO:0000259" key="3">
    <source>
        <dbReference type="Pfam" id="PF26335"/>
    </source>
</evidence>
<feature type="domain" description="Beta-lactamase-related" evidence="2">
    <location>
        <begin position="103"/>
        <end position="423"/>
    </location>
</feature>
<feature type="signal peptide" evidence="1">
    <location>
        <begin position="1"/>
        <end position="21"/>
    </location>
</feature>
<dbReference type="Gene3D" id="3.40.710.10">
    <property type="entry name" value="DD-peptidase/beta-lactamase superfamily"/>
    <property type="match status" value="1"/>
</dbReference>
<evidence type="ECO:0000256" key="1">
    <source>
        <dbReference type="SAM" id="SignalP"/>
    </source>
</evidence>
<dbReference type="Proteomes" id="UP000244855">
    <property type="component" value="Unassembled WGS sequence"/>
</dbReference>
<reference evidence="4 5" key="1">
    <citation type="journal article" date="2018" name="Sci. Rep.">
        <title>Comparative genomics provides insights into the lifestyle and reveals functional heterogeneity of dark septate endophytic fungi.</title>
        <authorList>
            <person name="Knapp D.G."/>
            <person name="Nemeth J.B."/>
            <person name="Barry K."/>
            <person name="Hainaut M."/>
            <person name="Henrissat B."/>
            <person name="Johnson J."/>
            <person name="Kuo A."/>
            <person name="Lim J.H.P."/>
            <person name="Lipzen A."/>
            <person name="Nolan M."/>
            <person name="Ohm R.A."/>
            <person name="Tamas L."/>
            <person name="Grigoriev I.V."/>
            <person name="Spatafora J.W."/>
            <person name="Nagy L.G."/>
            <person name="Kovacs G.M."/>
        </authorList>
    </citation>
    <scope>NUCLEOTIDE SEQUENCE [LARGE SCALE GENOMIC DNA]</scope>
    <source>
        <strain evidence="4 5">DSE2036</strain>
    </source>
</reference>
<protein>
    <submittedName>
        <fullName evidence="4">Beta-lactamase/transpeptidase-like protein</fullName>
    </submittedName>
</protein>
<keyword evidence="1" id="KW-0732">Signal</keyword>
<feature type="chain" id="PRO_5016068752" evidence="1">
    <location>
        <begin position="22"/>
        <end position="588"/>
    </location>
</feature>
<gene>
    <name evidence="4" type="ORF">DM02DRAFT_691550</name>
</gene>
<dbReference type="Pfam" id="PF26335">
    <property type="entry name" value="ARB_00930_C"/>
    <property type="match status" value="1"/>
</dbReference>
<name>A0A2V1E4H2_9PLEO</name>
<evidence type="ECO:0000313" key="4">
    <source>
        <dbReference type="EMBL" id="PVI04564.1"/>
    </source>
</evidence>
<dbReference type="InterPro" id="IPR051478">
    <property type="entry name" value="Beta-lactamase-like_AB/R"/>
</dbReference>
<evidence type="ECO:0000259" key="2">
    <source>
        <dbReference type="Pfam" id="PF00144"/>
    </source>
</evidence>
<dbReference type="AlphaFoldDB" id="A0A2V1E4H2"/>
<feature type="domain" description="Beta-lactamase-like ARB-00930-like C-terminal" evidence="3">
    <location>
        <begin position="445"/>
        <end position="587"/>
    </location>
</feature>